<proteinExistence type="predicted"/>
<dbReference type="Proteomes" id="UP000240419">
    <property type="component" value="Unassembled WGS sequence"/>
</dbReference>
<organism evidence="1 2">
    <name type="scientific">Brevibacillus fortis</name>
    <dbReference type="NCBI Taxonomy" id="2126352"/>
    <lineage>
        <taxon>Bacteria</taxon>
        <taxon>Bacillati</taxon>
        <taxon>Bacillota</taxon>
        <taxon>Bacilli</taxon>
        <taxon>Bacillales</taxon>
        <taxon>Paenibacillaceae</taxon>
        <taxon>Brevibacillus</taxon>
    </lineage>
</organism>
<gene>
    <name evidence="1" type="ORF">C7R93_17885</name>
</gene>
<sequence>MSTKERCRTWPCPANRKSIWVMKADHLLFVFRKKAIFDIFIIPQLPSKVLSKMTMNFSKKPEYPQSDAGNRKELPDSFICLLFH</sequence>
<comment type="caution">
    <text evidence="1">The sequence shown here is derived from an EMBL/GenBank/DDBJ whole genome shotgun (WGS) entry which is preliminary data.</text>
</comment>
<protein>
    <submittedName>
        <fullName evidence="1">Uncharacterized protein</fullName>
    </submittedName>
</protein>
<reference evidence="1 2" key="1">
    <citation type="submission" date="2018-03" db="EMBL/GenBank/DDBJ databases">
        <title>Brevisbacillus phylogenomics.</title>
        <authorList>
            <person name="Dunlap C."/>
        </authorList>
    </citation>
    <scope>NUCLEOTIDE SEQUENCE [LARGE SCALE GENOMIC DNA]</scope>
    <source>
        <strain evidence="1 2">NRRL NRS-1210</strain>
    </source>
</reference>
<evidence type="ECO:0000313" key="2">
    <source>
        <dbReference type="Proteomes" id="UP000240419"/>
    </source>
</evidence>
<dbReference type="EMBL" id="PXZM01000029">
    <property type="protein sequence ID" value="PSJ93396.1"/>
    <property type="molecule type" value="Genomic_DNA"/>
</dbReference>
<dbReference type="AlphaFoldDB" id="A0A2P7V2E4"/>
<name>A0A2P7V2E4_9BACL</name>
<evidence type="ECO:0000313" key="1">
    <source>
        <dbReference type="EMBL" id="PSJ93396.1"/>
    </source>
</evidence>
<keyword evidence="2" id="KW-1185">Reference proteome</keyword>
<accession>A0A2P7V2E4</accession>